<sequence>MIWLRMAGLTSRWISFLAMTSPLGRCSTLVTTPPLPAPSSPRFSKSSLLSSPTFCFCERKASRRLRCCSSSSRPSSVFWSASMLVSSVDLSLFVSHPA</sequence>
<dbReference type="AlphaFoldDB" id="A0A6B0U5F5"/>
<evidence type="ECO:0000313" key="2">
    <source>
        <dbReference type="EMBL" id="MXU87739.1"/>
    </source>
</evidence>
<name>A0A6B0U5F5_IXORI</name>
<proteinExistence type="predicted"/>
<evidence type="ECO:0008006" key="3">
    <source>
        <dbReference type="Google" id="ProtNLM"/>
    </source>
</evidence>
<keyword evidence="1" id="KW-0732">Signal</keyword>
<feature type="signal peptide" evidence="1">
    <location>
        <begin position="1"/>
        <end position="26"/>
    </location>
</feature>
<accession>A0A6B0U5F5</accession>
<dbReference type="EMBL" id="GIFC01005656">
    <property type="protein sequence ID" value="MXU87739.1"/>
    <property type="molecule type" value="Transcribed_RNA"/>
</dbReference>
<evidence type="ECO:0000256" key="1">
    <source>
        <dbReference type="SAM" id="SignalP"/>
    </source>
</evidence>
<reference evidence="2" key="1">
    <citation type="submission" date="2019-12" db="EMBL/GenBank/DDBJ databases">
        <title>An insight into the sialome of adult female Ixodes ricinus ticks feeding for 6 days.</title>
        <authorList>
            <person name="Perner J."/>
            <person name="Ribeiro J.M.C."/>
        </authorList>
    </citation>
    <scope>NUCLEOTIDE SEQUENCE</scope>
    <source>
        <strain evidence="2">Semi-engorged</strain>
        <tissue evidence="2">Salivary glands</tissue>
    </source>
</reference>
<protein>
    <recommendedName>
        <fullName evidence="3">Secreted protein</fullName>
    </recommendedName>
</protein>
<feature type="chain" id="PRO_5025401724" description="Secreted protein" evidence="1">
    <location>
        <begin position="27"/>
        <end position="98"/>
    </location>
</feature>
<organism evidence="2">
    <name type="scientific">Ixodes ricinus</name>
    <name type="common">Common tick</name>
    <name type="synonym">Acarus ricinus</name>
    <dbReference type="NCBI Taxonomy" id="34613"/>
    <lineage>
        <taxon>Eukaryota</taxon>
        <taxon>Metazoa</taxon>
        <taxon>Ecdysozoa</taxon>
        <taxon>Arthropoda</taxon>
        <taxon>Chelicerata</taxon>
        <taxon>Arachnida</taxon>
        <taxon>Acari</taxon>
        <taxon>Parasitiformes</taxon>
        <taxon>Ixodida</taxon>
        <taxon>Ixodoidea</taxon>
        <taxon>Ixodidae</taxon>
        <taxon>Ixodinae</taxon>
        <taxon>Ixodes</taxon>
    </lineage>
</organism>